<reference evidence="2" key="1">
    <citation type="submission" date="2025-08" db="UniProtKB">
        <authorList>
            <consortium name="Ensembl"/>
        </authorList>
    </citation>
    <scope>IDENTIFICATION</scope>
</reference>
<dbReference type="Ensembl" id="ENSOTST00005032238.2">
    <property type="protein sequence ID" value="ENSOTSP00005029814.2"/>
    <property type="gene ID" value="ENSOTSG00005013988.2"/>
</dbReference>
<dbReference type="Proteomes" id="UP000694402">
    <property type="component" value="Unassembled WGS sequence"/>
</dbReference>
<accession>A0A8C8F5A4</accession>
<organism evidence="2 3">
    <name type="scientific">Oncorhynchus tshawytscha</name>
    <name type="common">Chinook salmon</name>
    <name type="synonym">Salmo tshawytscha</name>
    <dbReference type="NCBI Taxonomy" id="74940"/>
    <lineage>
        <taxon>Eukaryota</taxon>
        <taxon>Metazoa</taxon>
        <taxon>Chordata</taxon>
        <taxon>Craniata</taxon>
        <taxon>Vertebrata</taxon>
        <taxon>Euteleostomi</taxon>
        <taxon>Actinopterygii</taxon>
        <taxon>Neopterygii</taxon>
        <taxon>Teleostei</taxon>
        <taxon>Protacanthopterygii</taxon>
        <taxon>Salmoniformes</taxon>
        <taxon>Salmonidae</taxon>
        <taxon>Salmoninae</taxon>
        <taxon>Oncorhynchus</taxon>
    </lineage>
</organism>
<protein>
    <recommendedName>
        <fullName evidence="4">Elongation factor 1-delta</fullName>
    </recommendedName>
</protein>
<evidence type="ECO:0000313" key="3">
    <source>
        <dbReference type="Proteomes" id="UP000694402"/>
    </source>
</evidence>
<reference evidence="2" key="2">
    <citation type="submission" date="2025-09" db="UniProtKB">
        <authorList>
            <consortium name="Ensembl"/>
        </authorList>
    </citation>
    <scope>IDENTIFICATION</scope>
</reference>
<evidence type="ECO:0008006" key="4">
    <source>
        <dbReference type="Google" id="ProtNLM"/>
    </source>
</evidence>
<proteinExistence type="predicted"/>
<dbReference type="AlphaFoldDB" id="A0A8C8F5A4"/>
<feature type="compositionally biased region" description="Polar residues" evidence="1">
    <location>
        <begin position="32"/>
        <end position="47"/>
    </location>
</feature>
<feature type="region of interest" description="Disordered" evidence="1">
    <location>
        <begin position="29"/>
        <end position="72"/>
    </location>
</feature>
<evidence type="ECO:0000256" key="1">
    <source>
        <dbReference type="SAM" id="MobiDB-lite"/>
    </source>
</evidence>
<keyword evidence="3" id="KW-1185">Reference proteome</keyword>
<name>A0A8C8F5A4_ONCTS</name>
<sequence>MSAAVDYLAQEKIWFDKPRYHEAERHFYEHMNGTSHPAQVAGGSQQHPAGHSPGQGKHPDVSSRSECNIIHI</sequence>
<evidence type="ECO:0000313" key="2">
    <source>
        <dbReference type="Ensembl" id="ENSOTSP00005029814.2"/>
    </source>
</evidence>